<keyword evidence="1" id="KW-0472">Membrane</keyword>
<sequence length="73" mass="7793">MARSERTEAEWFLTGGTICVLLATAGFAYGVSAFSYAPLVTLLAWAVAVAILYIGWALAVDRLVLVVRVATSE</sequence>
<evidence type="ECO:0000313" key="3">
    <source>
        <dbReference type="Proteomes" id="UP001596312"/>
    </source>
</evidence>
<dbReference type="RefSeq" id="WP_340602166.1">
    <property type="nucleotide sequence ID" value="NZ_JBBMXV010000001.1"/>
</dbReference>
<evidence type="ECO:0000313" key="2">
    <source>
        <dbReference type="EMBL" id="MFC6903675.1"/>
    </source>
</evidence>
<keyword evidence="1" id="KW-1133">Transmembrane helix</keyword>
<feature type="transmembrane region" description="Helical" evidence="1">
    <location>
        <begin position="36"/>
        <end position="59"/>
    </location>
</feature>
<feature type="transmembrane region" description="Helical" evidence="1">
    <location>
        <begin position="12"/>
        <end position="30"/>
    </location>
</feature>
<dbReference type="AlphaFoldDB" id="A0ABD5V385"/>
<proteinExistence type="predicted"/>
<dbReference type="EMBL" id="JBHSXQ010000001">
    <property type="protein sequence ID" value="MFC6903675.1"/>
    <property type="molecule type" value="Genomic_DNA"/>
</dbReference>
<evidence type="ECO:0000256" key="1">
    <source>
        <dbReference type="SAM" id="Phobius"/>
    </source>
</evidence>
<protein>
    <submittedName>
        <fullName evidence="2">Uncharacterized protein</fullName>
    </submittedName>
</protein>
<name>A0ABD5V385_9EURY</name>
<organism evidence="2 3">
    <name type="scientific">Halalkalicoccus tibetensis</name>
    <dbReference type="NCBI Taxonomy" id="175632"/>
    <lineage>
        <taxon>Archaea</taxon>
        <taxon>Methanobacteriati</taxon>
        <taxon>Methanobacteriota</taxon>
        <taxon>Stenosarchaea group</taxon>
        <taxon>Halobacteria</taxon>
        <taxon>Halobacteriales</taxon>
        <taxon>Halococcaceae</taxon>
        <taxon>Halalkalicoccus</taxon>
    </lineage>
</organism>
<gene>
    <name evidence="2" type="ORF">ACFQGH_00520</name>
</gene>
<keyword evidence="3" id="KW-1185">Reference proteome</keyword>
<dbReference type="Proteomes" id="UP001596312">
    <property type="component" value="Unassembled WGS sequence"/>
</dbReference>
<accession>A0ABD5V385</accession>
<keyword evidence="1" id="KW-0812">Transmembrane</keyword>
<comment type="caution">
    <text evidence="2">The sequence shown here is derived from an EMBL/GenBank/DDBJ whole genome shotgun (WGS) entry which is preliminary data.</text>
</comment>
<reference evidence="2 3" key="1">
    <citation type="journal article" date="2019" name="Int. J. Syst. Evol. Microbiol.">
        <title>The Global Catalogue of Microorganisms (GCM) 10K type strain sequencing project: providing services to taxonomists for standard genome sequencing and annotation.</title>
        <authorList>
            <consortium name="The Broad Institute Genomics Platform"/>
            <consortium name="The Broad Institute Genome Sequencing Center for Infectious Disease"/>
            <person name="Wu L."/>
            <person name="Ma J."/>
        </authorList>
    </citation>
    <scope>NUCLEOTIDE SEQUENCE [LARGE SCALE GENOMIC DNA]</scope>
    <source>
        <strain evidence="2 3">CGMCC 1.3240</strain>
    </source>
</reference>